<gene>
    <name evidence="1" type="ORF">DPEC_G00187990</name>
</gene>
<comment type="caution">
    <text evidence="1">The sequence shown here is derived from an EMBL/GenBank/DDBJ whole genome shotgun (WGS) entry which is preliminary data.</text>
</comment>
<accession>A0ACC2GBV2</accession>
<protein>
    <submittedName>
        <fullName evidence="1">Uncharacterized protein</fullName>
    </submittedName>
</protein>
<organism evidence="1 2">
    <name type="scientific">Dallia pectoralis</name>
    <name type="common">Alaska blackfish</name>
    <dbReference type="NCBI Taxonomy" id="75939"/>
    <lineage>
        <taxon>Eukaryota</taxon>
        <taxon>Metazoa</taxon>
        <taxon>Chordata</taxon>
        <taxon>Craniata</taxon>
        <taxon>Vertebrata</taxon>
        <taxon>Euteleostomi</taxon>
        <taxon>Actinopterygii</taxon>
        <taxon>Neopterygii</taxon>
        <taxon>Teleostei</taxon>
        <taxon>Protacanthopterygii</taxon>
        <taxon>Esociformes</taxon>
        <taxon>Umbridae</taxon>
        <taxon>Dallia</taxon>
    </lineage>
</organism>
<dbReference type="EMBL" id="CM055742">
    <property type="protein sequence ID" value="KAJ8001126.1"/>
    <property type="molecule type" value="Genomic_DNA"/>
</dbReference>
<dbReference type="Proteomes" id="UP001157502">
    <property type="component" value="Chromosome 15"/>
</dbReference>
<evidence type="ECO:0000313" key="1">
    <source>
        <dbReference type="EMBL" id="KAJ8001126.1"/>
    </source>
</evidence>
<sequence>MDCTPDLSHQEQLSVVLRVVNGESSKGVSISEHFVGFLNVLDTTGKGLCESFLGHLETLGLDIANCRGPSYDNGSNMQGKKQGVQKRVLDMNNNALSVPCGSHTLNLVVGDAAKSSLTSISFFGLLQRLYTLFSSSVNRWAILTEHVTNSKSTVNNQINKLSKVLQSPQVSIETLRRETRGVTEFLEKYREKGLTSAQTDAREIAEKLKVEMTWPEVRQRRAARQFEYEGKEQTE</sequence>
<evidence type="ECO:0000313" key="2">
    <source>
        <dbReference type="Proteomes" id="UP001157502"/>
    </source>
</evidence>
<reference evidence="1" key="1">
    <citation type="submission" date="2021-05" db="EMBL/GenBank/DDBJ databases">
        <authorList>
            <person name="Pan Q."/>
            <person name="Jouanno E."/>
            <person name="Zahm M."/>
            <person name="Klopp C."/>
            <person name="Cabau C."/>
            <person name="Louis A."/>
            <person name="Berthelot C."/>
            <person name="Parey E."/>
            <person name="Roest Crollius H."/>
            <person name="Montfort J."/>
            <person name="Robinson-Rechavi M."/>
            <person name="Bouchez O."/>
            <person name="Lampietro C."/>
            <person name="Lopez Roques C."/>
            <person name="Donnadieu C."/>
            <person name="Postlethwait J."/>
            <person name="Bobe J."/>
            <person name="Dillon D."/>
            <person name="Chandos A."/>
            <person name="von Hippel F."/>
            <person name="Guiguen Y."/>
        </authorList>
    </citation>
    <scope>NUCLEOTIDE SEQUENCE</scope>
    <source>
        <strain evidence="1">YG-Jan2019</strain>
    </source>
</reference>
<name>A0ACC2GBV2_DALPE</name>
<keyword evidence="2" id="KW-1185">Reference proteome</keyword>
<proteinExistence type="predicted"/>